<feature type="transmembrane region" description="Helical" evidence="1">
    <location>
        <begin position="52"/>
        <end position="72"/>
    </location>
</feature>
<sequence>MSQSETATLAYWSEHRDQFRQSETQRAMLTNYLLAVAAALSALIVQQKFAAYTLPLSVLIAVMGLYGALATAKYHERAEYHLQQARALTEILVDSGALTDDAKLNEARDKHYKRYPKMHRFRLHKLWTGLHFGIAAYGLALIITTVTR</sequence>
<comment type="caution">
    <text evidence="2">The sequence shown here is derived from an EMBL/GenBank/DDBJ whole genome shotgun (WGS) entry which is preliminary data.</text>
</comment>
<feature type="transmembrane region" description="Helical" evidence="1">
    <location>
        <begin position="29"/>
        <end position="46"/>
    </location>
</feature>
<feature type="transmembrane region" description="Helical" evidence="1">
    <location>
        <begin position="126"/>
        <end position="146"/>
    </location>
</feature>
<organism evidence="2 3">
    <name type="scientific">Paractinoplanes lichenicola</name>
    <dbReference type="NCBI Taxonomy" id="2802976"/>
    <lineage>
        <taxon>Bacteria</taxon>
        <taxon>Bacillati</taxon>
        <taxon>Actinomycetota</taxon>
        <taxon>Actinomycetes</taxon>
        <taxon>Micromonosporales</taxon>
        <taxon>Micromonosporaceae</taxon>
        <taxon>Paractinoplanes</taxon>
    </lineage>
</organism>
<reference evidence="2 3" key="1">
    <citation type="submission" date="2021-01" db="EMBL/GenBank/DDBJ databases">
        <title>Actinoplanes sp. nov. LDG1-01 isolated from lichen.</title>
        <authorList>
            <person name="Saeng-In P."/>
            <person name="Phongsopitanun W."/>
            <person name="Kanchanasin P."/>
            <person name="Yuki M."/>
            <person name="Kudo T."/>
            <person name="Ohkuma M."/>
            <person name="Tanasupawat S."/>
        </authorList>
    </citation>
    <scope>NUCLEOTIDE SEQUENCE [LARGE SCALE GENOMIC DNA]</scope>
    <source>
        <strain evidence="2 3">LDG1-01</strain>
    </source>
</reference>
<evidence type="ECO:0000313" key="2">
    <source>
        <dbReference type="EMBL" id="MBL7261350.1"/>
    </source>
</evidence>
<gene>
    <name evidence="2" type="ORF">JKJ07_44400</name>
</gene>
<protein>
    <recommendedName>
        <fullName evidence="4">SMODS and SLOG-associating 2TM effector domain-containing protein</fullName>
    </recommendedName>
</protein>
<proteinExistence type="predicted"/>
<keyword evidence="3" id="KW-1185">Reference proteome</keyword>
<evidence type="ECO:0000256" key="1">
    <source>
        <dbReference type="SAM" id="Phobius"/>
    </source>
</evidence>
<keyword evidence="1" id="KW-0812">Transmembrane</keyword>
<keyword evidence="1" id="KW-0472">Membrane</keyword>
<name>A0ABS1W3N5_9ACTN</name>
<dbReference type="RefSeq" id="WP_202998106.1">
    <property type="nucleotide sequence ID" value="NZ_JAENHO010000018.1"/>
</dbReference>
<keyword evidence="1" id="KW-1133">Transmembrane helix</keyword>
<dbReference type="Proteomes" id="UP000598996">
    <property type="component" value="Unassembled WGS sequence"/>
</dbReference>
<dbReference type="EMBL" id="JAENHO010000018">
    <property type="protein sequence ID" value="MBL7261350.1"/>
    <property type="molecule type" value="Genomic_DNA"/>
</dbReference>
<evidence type="ECO:0008006" key="4">
    <source>
        <dbReference type="Google" id="ProtNLM"/>
    </source>
</evidence>
<evidence type="ECO:0000313" key="3">
    <source>
        <dbReference type="Proteomes" id="UP000598996"/>
    </source>
</evidence>
<accession>A0ABS1W3N5</accession>